<gene>
    <name evidence="2" type="ORF">CL1_1498</name>
</gene>
<feature type="domain" description="YgjP-like metallopeptidase" evidence="1">
    <location>
        <begin position="11"/>
        <end position="197"/>
    </location>
</feature>
<dbReference type="InterPro" id="IPR053136">
    <property type="entry name" value="UTP_pyrophosphatase-like"/>
</dbReference>
<dbReference type="GeneID" id="13037902"/>
<keyword evidence="3" id="KW-1185">Reference proteome</keyword>
<dbReference type="OrthoDB" id="308128at2157"/>
<dbReference type="Proteomes" id="UP000006064">
    <property type="component" value="Chromosome"/>
</dbReference>
<dbReference type="AlphaFoldDB" id="I3ZVG3"/>
<dbReference type="HOGENOM" id="CLU_065947_2_2_2"/>
<dbReference type="InterPro" id="IPR002725">
    <property type="entry name" value="YgjP-like_metallopeptidase"/>
</dbReference>
<dbReference type="RefSeq" id="WP_014789329.1">
    <property type="nucleotide sequence ID" value="NC_018015.1"/>
</dbReference>
<dbReference type="KEGG" id="thm:CL1_1498"/>
<protein>
    <recommendedName>
        <fullName evidence="1">YgjP-like metallopeptidase domain-containing protein</fullName>
    </recommendedName>
</protein>
<dbReference type="PANTHER" id="PTHR30399">
    <property type="entry name" value="UNCHARACTERIZED PROTEIN YGJP"/>
    <property type="match status" value="1"/>
</dbReference>
<dbReference type="Pfam" id="PF01863">
    <property type="entry name" value="YgjP-like"/>
    <property type="match status" value="1"/>
</dbReference>
<name>I3ZVG3_THECF</name>
<dbReference type="CDD" id="cd07344">
    <property type="entry name" value="M48_yhfN_like"/>
    <property type="match status" value="1"/>
</dbReference>
<dbReference type="EMBL" id="CP003651">
    <property type="protein sequence ID" value="AFL95697.1"/>
    <property type="molecule type" value="Genomic_DNA"/>
</dbReference>
<evidence type="ECO:0000313" key="2">
    <source>
        <dbReference type="EMBL" id="AFL95697.1"/>
    </source>
</evidence>
<dbReference type="Gene3D" id="3.30.2010.10">
    <property type="entry name" value="Metalloproteases ('zincins'), catalytic domain"/>
    <property type="match status" value="1"/>
</dbReference>
<evidence type="ECO:0000259" key="1">
    <source>
        <dbReference type="Pfam" id="PF01863"/>
    </source>
</evidence>
<evidence type="ECO:0000313" key="3">
    <source>
        <dbReference type="Proteomes" id="UP000006064"/>
    </source>
</evidence>
<proteinExistence type="predicted"/>
<dbReference type="PANTHER" id="PTHR30399:SF1">
    <property type="entry name" value="UTP PYROPHOSPHATASE"/>
    <property type="match status" value="1"/>
</dbReference>
<sequence>MNLEVLRRPVRYARLEVRPDGTVVVTAPEGFDVDGFVERHRSWLEGKLAEIEGLRKVARSGFPINGEFYRVIHGRRPKVHGQFGTVVLSPNPYDVVDYLRRLLRRELLPIVDFYAGRMGVEPGKVYIRHQKSRWGSCSPRGNLSFNVRLAAVPPELREYVVVHELAHMRHMNHSKAFWELVGEFYPEYRAARKELKRWWTILELNPYWKWLTGAAYESRKGS</sequence>
<organism evidence="2 3">
    <name type="scientific">Thermococcus cleftensis (strain DSM 27260 / KACC 17922 / CL1)</name>
    <dbReference type="NCBI Taxonomy" id="163003"/>
    <lineage>
        <taxon>Archaea</taxon>
        <taxon>Methanobacteriati</taxon>
        <taxon>Methanobacteriota</taxon>
        <taxon>Thermococci</taxon>
        <taxon>Thermococcales</taxon>
        <taxon>Thermococcaceae</taxon>
        <taxon>Thermococcus</taxon>
    </lineage>
</organism>
<accession>I3ZVG3</accession>
<reference evidence="2 3" key="1">
    <citation type="journal article" date="2012" name="J. Bacteriol.">
        <title>Complete Genome Sequence of the Hyperthermophilic Archaeon Thermococcus sp. Strain CL1, Isolated from a Paralvinella sp. Polychaete Worm Collected from a Hydrothermal Vent.</title>
        <authorList>
            <person name="Jung J.H."/>
            <person name="Holden J.F."/>
            <person name="Seo D.H."/>
            <person name="Park K.H."/>
            <person name="Shin H."/>
            <person name="Ryu S."/>
            <person name="Lee J.H."/>
            <person name="Park C.S."/>
        </authorList>
    </citation>
    <scope>NUCLEOTIDE SEQUENCE [LARGE SCALE GENOMIC DNA]</scope>
    <source>
        <strain evidence="3">DSM 27260 / KACC 17922 / CL1</strain>
    </source>
</reference>